<dbReference type="InterPro" id="IPR022764">
    <property type="entry name" value="Peptidase_S54_rhomboid_dom"/>
</dbReference>
<proteinExistence type="inferred from homology"/>
<feature type="transmembrane region" description="Helical" evidence="6">
    <location>
        <begin position="222"/>
        <end position="241"/>
    </location>
</feature>
<name>A0A0K9PHN4_ZOSMR</name>
<evidence type="ECO:0000313" key="8">
    <source>
        <dbReference type="EMBL" id="KMZ67742.1"/>
    </source>
</evidence>
<dbReference type="GO" id="GO:0004252">
    <property type="term" value="F:serine-type endopeptidase activity"/>
    <property type="evidence" value="ECO:0000318"/>
    <property type="project" value="GO_Central"/>
</dbReference>
<dbReference type="FunFam" id="1.20.1540.10:FF:000015">
    <property type="entry name" value="RHOMBOID-like protein 10 chloroplastic"/>
    <property type="match status" value="1"/>
</dbReference>
<feature type="transmembrane region" description="Helical" evidence="6">
    <location>
        <begin position="279"/>
        <end position="298"/>
    </location>
</feature>
<evidence type="ECO:0000256" key="1">
    <source>
        <dbReference type="ARBA" id="ARBA00004141"/>
    </source>
</evidence>
<evidence type="ECO:0000256" key="6">
    <source>
        <dbReference type="SAM" id="Phobius"/>
    </source>
</evidence>
<dbReference type="STRING" id="29655.A0A0K9PHN4"/>
<comment type="caution">
    <text evidence="8">The sequence shown here is derived from an EMBL/GenBank/DDBJ whole genome shotgun (WGS) entry which is preliminary data.</text>
</comment>
<dbReference type="GO" id="GO:0031969">
    <property type="term" value="C:chloroplast membrane"/>
    <property type="evidence" value="ECO:0000318"/>
    <property type="project" value="GO_Central"/>
</dbReference>
<dbReference type="PANTHER" id="PTHR43731:SF26">
    <property type="entry name" value="RHOMBOID-LIKE PROTEIN 10, CHLOROPLASTIC"/>
    <property type="match status" value="1"/>
</dbReference>
<dbReference type="InterPro" id="IPR050925">
    <property type="entry name" value="Rhomboid_protease_S54"/>
</dbReference>
<evidence type="ECO:0000256" key="5">
    <source>
        <dbReference type="ARBA" id="ARBA00023136"/>
    </source>
</evidence>
<feature type="domain" description="Peptidase S54 rhomboid" evidence="7">
    <location>
        <begin position="157"/>
        <end position="293"/>
    </location>
</feature>
<keyword evidence="5 6" id="KW-0472">Membrane</keyword>
<dbReference type="Pfam" id="PF01694">
    <property type="entry name" value="Rhomboid"/>
    <property type="match status" value="1"/>
</dbReference>
<organism evidence="8 9">
    <name type="scientific">Zostera marina</name>
    <name type="common">Eelgrass</name>
    <dbReference type="NCBI Taxonomy" id="29655"/>
    <lineage>
        <taxon>Eukaryota</taxon>
        <taxon>Viridiplantae</taxon>
        <taxon>Streptophyta</taxon>
        <taxon>Embryophyta</taxon>
        <taxon>Tracheophyta</taxon>
        <taxon>Spermatophyta</taxon>
        <taxon>Magnoliopsida</taxon>
        <taxon>Liliopsida</taxon>
        <taxon>Zosteraceae</taxon>
        <taxon>Zostera</taxon>
    </lineage>
</organism>
<evidence type="ECO:0000313" key="9">
    <source>
        <dbReference type="Proteomes" id="UP000036987"/>
    </source>
</evidence>
<evidence type="ECO:0000256" key="3">
    <source>
        <dbReference type="ARBA" id="ARBA00022692"/>
    </source>
</evidence>
<feature type="transmembrane region" description="Helical" evidence="6">
    <location>
        <begin position="253"/>
        <end position="273"/>
    </location>
</feature>
<keyword evidence="3 6" id="KW-0812">Transmembrane</keyword>
<keyword evidence="9" id="KW-1185">Reference proteome</keyword>
<dbReference type="AlphaFoldDB" id="A0A0K9PHN4"/>
<gene>
    <name evidence="8" type="ORF">ZOSMA_25G01320</name>
</gene>
<comment type="similarity">
    <text evidence="2">Belongs to the peptidase S54 family.</text>
</comment>
<comment type="subcellular location">
    <subcellularLocation>
        <location evidence="1">Membrane</location>
        <topology evidence="1">Multi-pass membrane protein</topology>
    </subcellularLocation>
</comment>
<sequence>MEVFFHFPNSVFPYHVRSSSSSSSPSDSIPYKLITVHSSILLSRHLHSQAEKLCHLLSTSGLQINEFFCGRTLKRGRPTIRRATWLDFFSENDSSEKDFAGKRRFHPDTSHEKKPFNGRLCTNILLGLNVLVYIAQVASEGRLMFMGAKVNSLITQGQIWRLATSAFLHGNLIHLLVNCYSLNSIGPPVEMFSGSKRFMTVYLTSAIASSLASYRFCQSPSVGASGAIFGLVGSLALFVLRHRNLVNTPNGDLLQIGQVILLNLFIGLATPGIDNWGHVGGLVGGIGISWLLGPSLRFGSGKDDRRRRIIIDEAPIFRLIKRK</sequence>
<evidence type="ECO:0000256" key="2">
    <source>
        <dbReference type="ARBA" id="ARBA00009045"/>
    </source>
</evidence>
<evidence type="ECO:0000256" key="4">
    <source>
        <dbReference type="ARBA" id="ARBA00022989"/>
    </source>
</evidence>
<dbReference type="OMA" id="FLHANTG"/>
<dbReference type="Proteomes" id="UP000036987">
    <property type="component" value="Unassembled WGS sequence"/>
</dbReference>
<keyword evidence="4 6" id="KW-1133">Transmembrane helix</keyword>
<dbReference type="PANTHER" id="PTHR43731">
    <property type="entry name" value="RHOMBOID PROTEASE"/>
    <property type="match status" value="1"/>
</dbReference>
<reference evidence="9" key="1">
    <citation type="journal article" date="2016" name="Nature">
        <title>The genome of the seagrass Zostera marina reveals angiosperm adaptation to the sea.</title>
        <authorList>
            <person name="Olsen J.L."/>
            <person name="Rouze P."/>
            <person name="Verhelst B."/>
            <person name="Lin Y.-C."/>
            <person name="Bayer T."/>
            <person name="Collen J."/>
            <person name="Dattolo E."/>
            <person name="De Paoli E."/>
            <person name="Dittami S."/>
            <person name="Maumus F."/>
            <person name="Michel G."/>
            <person name="Kersting A."/>
            <person name="Lauritano C."/>
            <person name="Lohaus R."/>
            <person name="Toepel M."/>
            <person name="Tonon T."/>
            <person name="Vanneste K."/>
            <person name="Amirebrahimi M."/>
            <person name="Brakel J."/>
            <person name="Bostroem C."/>
            <person name="Chovatia M."/>
            <person name="Grimwood J."/>
            <person name="Jenkins J.W."/>
            <person name="Jueterbock A."/>
            <person name="Mraz A."/>
            <person name="Stam W.T."/>
            <person name="Tice H."/>
            <person name="Bornberg-Bauer E."/>
            <person name="Green P.J."/>
            <person name="Pearson G.A."/>
            <person name="Procaccini G."/>
            <person name="Duarte C.M."/>
            <person name="Schmutz J."/>
            <person name="Reusch T.B.H."/>
            <person name="Van de Peer Y."/>
        </authorList>
    </citation>
    <scope>NUCLEOTIDE SEQUENCE [LARGE SCALE GENOMIC DNA]</scope>
    <source>
        <strain evidence="9">cv. Finnish</strain>
    </source>
</reference>
<dbReference type="EMBL" id="LFYR01000889">
    <property type="protein sequence ID" value="KMZ67742.1"/>
    <property type="molecule type" value="Genomic_DNA"/>
</dbReference>
<accession>A0A0K9PHN4</accession>
<evidence type="ECO:0000259" key="7">
    <source>
        <dbReference type="Pfam" id="PF01694"/>
    </source>
</evidence>
<dbReference type="OrthoDB" id="418595at2759"/>
<protein>
    <submittedName>
        <fullName evidence="8">Rhomboid-like protein</fullName>
    </submittedName>
</protein>
<dbReference type="InterPro" id="IPR035952">
    <property type="entry name" value="Rhomboid-like_sf"/>
</dbReference>
<dbReference type="SUPFAM" id="SSF144091">
    <property type="entry name" value="Rhomboid-like"/>
    <property type="match status" value="1"/>
</dbReference>
<dbReference type="Gene3D" id="1.20.1540.10">
    <property type="entry name" value="Rhomboid-like"/>
    <property type="match status" value="1"/>
</dbReference>